<name>A0A2H4UDZ2_9ENTR</name>
<reference evidence="1" key="1">
    <citation type="submission" date="2017-09" db="EMBL/GenBank/DDBJ databases">
        <title>Bacteria from fildes peninsula of king george island (maritime Antarctica), carry class 1 integrons and antibiotic resistance cassettes in conjugative plasmids.</title>
        <authorList>
            <person name="Antelo V.B."/>
            <person name="Batista S.B."/>
            <person name="Guerout A.M."/>
            <person name="Mazel D."/>
            <person name="Romero V."/>
            <person name="Sotelo Silveira J."/>
        </authorList>
    </citation>
    <scope>NUCLEOTIDE SEQUENCE</scope>
    <source>
        <strain evidence="1">HP19</strain>
        <plasmid evidence="1">unnamed</plasmid>
    </source>
</reference>
<dbReference type="AlphaFoldDB" id="A0A2H4UDZ2"/>
<dbReference type="EMBL" id="MF957308">
    <property type="protein sequence ID" value="ATZ71483.1"/>
    <property type="molecule type" value="Genomic_DNA"/>
</dbReference>
<protein>
    <submittedName>
        <fullName evidence="1">Uncharacterized protein</fullName>
    </submittedName>
</protein>
<accession>A0A2H4UDZ2</accession>
<geneLocation type="plasmid" evidence="1">
    <name>unnamed</name>
</geneLocation>
<organism evidence="1">
    <name type="scientific">Enterobacter sp. HP19</name>
    <dbReference type="NCBI Taxonomy" id="1811975"/>
    <lineage>
        <taxon>Bacteria</taxon>
        <taxon>Pseudomonadati</taxon>
        <taxon>Pseudomonadota</taxon>
        <taxon>Gammaproteobacteria</taxon>
        <taxon>Enterobacterales</taxon>
        <taxon>Enterobacteriaceae</taxon>
        <taxon>Enterobacter</taxon>
    </lineage>
</organism>
<evidence type="ECO:0000313" key="1">
    <source>
        <dbReference type="EMBL" id="ATZ71483.1"/>
    </source>
</evidence>
<proteinExistence type="predicted"/>
<sequence length="42" mass="4842">MTAQALKPHLTIGLVQSVNYQEQLANVGYVKTRYLSYLIFRL</sequence>
<keyword evidence="1" id="KW-0614">Plasmid</keyword>